<dbReference type="Pfam" id="PF21012">
    <property type="entry name" value="DUF6850"/>
    <property type="match status" value="1"/>
</dbReference>
<sequence length="503" mass="57211">MSIRKLMFLGVFLSVASCYAQDTTIYSRPVEEQLSPIVKLRDELYASPSLHAFYRKYSYSLLSVNLENTKKDLYLRQEGSGVNSLRINSESFTKNHKGVSLWGNAYYTNDKIKQVNFNETLDYHYVYPYVMADTVGGDLNAESYYFGGGISKLISGLRFALQGSFKGIQSFRNVDPRPKNISSDIDFAFSIGKEIPNNKAISIDLNLKKYIQNNSLDFANELGFPLVYHDAGLGVYNELLAGTRMLAYYKGLMLGAQLNFVPTNLDGFSAQIGFNRFQLNKELDKIADRISAIKENRSYLLLAYHHQRQKNNLIVKLKGYFNKREGLEATFANTGQTSLYKVSEEVRYTREKLGIKFSAAYGKAKKKWKWFLGVEGTFNTDNENYFLPDRFIDYQTVSAGVFATLTKPLGKTLLNIEVKANQLKVLSDDYSWGDINTKKGIYQMLNANYIYLTTDIFTTNATLRFDFPINNKLGAFSNVTGAYTYFDKINKARNLIFSLGVVF</sequence>
<dbReference type="EMBL" id="SRMP02000001">
    <property type="protein sequence ID" value="MFN0289950.1"/>
    <property type="molecule type" value="Genomic_DNA"/>
</dbReference>
<evidence type="ECO:0000313" key="3">
    <source>
        <dbReference type="EMBL" id="MFN0289950.1"/>
    </source>
</evidence>
<evidence type="ECO:0000259" key="2">
    <source>
        <dbReference type="Pfam" id="PF21012"/>
    </source>
</evidence>
<keyword evidence="1" id="KW-0732">Signal</keyword>
<dbReference type="Proteomes" id="UP001517367">
    <property type="component" value="Unassembled WGS sequence"/>
</dbReference>
<name>A0ABW9JC31_9SPHI</name>
<gene>
    <name evidence="3" type="ORF">E5L68_001020</name>
</gene>
<dbReference type="PROSITE" id="PS51257">
    <property type="entry name" value="PROKAR_LIPOPROTEIN"/>
    <property type="match status" value="1"/>
</dbReference>
<dbReference type="RefSeq" id="WP_138727551.1">
    <property type="nucleotide sequence ID" value="NZ_SRMP02000001.1"/>
</dbReference>
<dbReference type="InterPro" id="IPR049236">
    <property type="entry name" value="DUF6850"/>
</dbReference>
<evidence type="ECO:0000313" key="4">
    <source>
        <dbReference type="Proteomes" id="UP001517367"/>
    </source>
</evidence>
<keyword evidence="4" id="KW-1185">Reference proteome</keyword>
<comment type="caution">
    <text evidence="3">The sequence shown here is derived from an EMBL/GenBank/DDBJ whole genome shotgun (WGS) entry which is preliminary data.</text>
</comment>
<reference evidence="3 4" key="1">
    <citation type="submission" date="2024-12" db="EMBL/GenBank/DDBJ databases">
        <authorList>
            <person name="Hu S."/>
        </authorList>
    </citation>
    <scope>NUCLEOTIDE SEQUENCE [LARGE SCALE GENOMIC DNA]</scope>
    <source>
        <strain evidence="3 4">P-25</strain>
    </source>
</reference>
<protein>
    <submittedName>
        <fullName evidence="3">DUF6850 family outer membrane beta-barrel protein</fullName>
    </submittedName>
</protein>
<feature type="domain" description="DUF6850" evidence="2">
    <location>
        <begin position="49"/>
        <end position="503"/>
    </location>
</feature>
<proteinExistence type="predicted"/>
<evidence type="ECO:0000256" key="1">
    <source>
        <dbReference type="SAM" id="SignalP"/>
    </source>
</evidence>
<feature type="chain" id="PRO_5045224073" evidence="1">
    <location>
        <begin position="21"/>
        <end position="503"/>
    </location>
</feature>
<organism evidence="3 4">
    <name type="scientific">Pedobacter helvus</name>
    <dbReference type="NCBI Taxonomy" id="2563444"/>
    <lineage>
        <taxon>Bacteria</taxon>
        <taxon>Pseudomonadati</taxon>
        <taxon>Bacteroidota</taxon>
        <taxon>Sphingobacteriia</taxon>
        <taxon>Sphingobacteriales</taxon>
        <taxon>Sphingobacteriaceae</taxon>
        <taxon>Pedobacter</taxon>
    </lineage>
</organism>
<accession>A0ABW9JC31</accession>
<feature type="signal peptide" evidence="1">
    <location>
        <begin position="1"/>
        <end position="20"/>
    </location>
</feature>